<evidence type="ECO:0000256" key="2">
    <source>
        <dbReference type="ARBA" id="ARBA00022898"/>
    </source>
</evidence>
<protein>
    <recommendedName>
        <fullName evidence="6">Aminotransferase</fullName>
    </recommendedName>
</protein>
<comment type="similarity">
    <text evidence="1 3">Belongs to the class-III pyridoxal-phosphate-dependent aminotransferase family.</text>
</comment>
<dbReference type="Gene3D" id="3.40.640.10">
    <property type="entry name" value="Type I PLP-dependent aspartate aminotransferase-like (Major domain)"/>
    <property type="match status" value="1"/>
</dbReference>
<dbReference type="GO" id="GO:0005829">
    <property type="term" value="C:cytosol"/>
    <property type="evidence" value="ECO:0007669"/>
    <property type="project" value="TreeGrafter"/>
</dbReference>
<dbReference type="NCBIfam" id="NF005685">
    <property type="entry name" value="PRK07483.1"/>
    <property type="match status" value="1"/>
</dbReference>
<dbReference type="Proteomes" id="UP000288859">
    <property type="component" value="Unassembled WGS sequence"/>
</dbReference>
<gene>
    <name evidence="4" type="ORF">B0A52_07801</name>
</gene>
<name>A0A438MX27_EXOME</name>
<comment type="caution">
    <text evidence="4">The sequence shown here is derived from an EMBL/GenBank/DDBJ whole genome shotgun (WGS) entry which is preliminary data.</text>
</comment>
<dbReference type="SUPFAM" id="SSF53383">
    <property type="entry name" value="PLP-dependent transferases"/>
    <property type="match status" value="1"/>
</dbReference>
<evidence type="ECO:0000313" key="5">
    <source>
        <dbReference type="Proteomes" id="UP000288859"/>
    </source>
</evidence>
<dbReference type="GO" id="GO:0008483">
    <property type="term" value="F:transaminase activity"/>
    <property type="evidence" value="ECO:0007669"/>
    <property type="project" value="InterPro"/>
</dbReference>
<dbReference type="GO" id="GO:0030170">
    <property type="term" value="F:pyridoxal phosphate binding"/>
    <property type="evidence" value="ECO:0007669"/>
    <property type="project" value="InterPro"/>
</dbReference>
<dbReference type="EMBL" id="NAJM01000045">
    <property type="protein sequence ID" value="RVX67678.1"/>
    <property type="molecule type" value="Genomic_DNA"/>
</dbReference>
<proteinExistence type="inferred from homology"/>
<evidence type="ECO:0008006" key="6">
    <source>
        <dbReference type="Google" id="ProtNLM"/>
    </source>
</evidence>
<dbReference type="CDD" id="cd00610">
    <property type="entry name" value="OAT_like"/>
    <property type="match status" value="1"/>
</dbReference>
<organism evidence="4 5">
    <name type="scientific">Exophiala mesophila</name>
    <name type="common">Black yeast-like fungus</name>
    <dbReference type="NCBI Taxonomy" id="212818"/>
    <lineage>
        <taxon>Eukaryota</taxon>
        <taxon>Fungi</taxon>
        <taxon>Dikarya</taxon>
        <taxon>Ascomycota</taxon>
        <taxon>Pezizomycotina</taxon>
        <taxon>Eurotiomycetes</taxon>
        <taxon>Chaetothyriomycetidae</taxon>
        <taxon>Chaetothyriales</taxon>
        <taxon>Herpotrichiellaceae</taxon>
        <taxon>Exophiala</taxon>
    </lineage>
</organism>
<evidence type="ECO:0000313" key="4">
    <source>
        <dbReference type="EMBL" id="RVX67678.1"/>
    </source>
</evidence>
<dbReference type="InterPro" id="IPR005814">
    <property type="entry name" value="Aminotrans_3"/>
</dbReference>
<dbReference type="InterPro" id="IPR015422">
    <property type="entry name" value="PyrdxlP-dep_Trfase_small"/>
</dbReference>
<accession>A0A438MX27</accession>
<evidence type="ECO:0000256" key="3">
    <source>
        <dbReference type="RuleBase" id="RU003560"/>
    </source>
</evidence>
<dbReference type="VEuPathDB" id="FungiDB:PV10_02876"/>
<sequence>MIQPISSVDGVVEEDVVAEGNTSTSVQQKLNGVDDTHPIAVSALIHRSLHSPPPQVVSAKGQILTFSDGRQIWDTTCGAAVACLGYGNQRVQQAIIDQTAKFSYVNSMFFGTDVAEQLANEVIRGTGGKMSKAYFLSSGSEAMDAAMKLARQYYLEVTPAQPARINFIARQGSYHGNTWGSLAMSGHVARRKLFEPMLMTNIGRVSACYAYRGMKPGQTEAEYVQTLADELDAEFQRLGPETVIGFVAEPVVGATLGAVPAVPGYFQAMKKVCDKYGALLILDEVMSGMGRCGSLHEWQSEGIVPDIQTMAKGLGAGYAPIAAVLANERVVDALYKGTGAYSHGHTYQAYPASCAAALEVQKIIREENLIEKVKSLGDYLGETLHELLDPHPHVGDVRGKGLMWGIEFVQSKHDKSALPRSQNVALRLHEFALQPKYSISLYPGSGSVDGVLGDHVLLAPAFTATREEILKIAQLTRDAIFDFFESEG</sequence>
<dbReference type="OrthoDB" id="5419315at2759"/>
<reference evidence="4 5" key="1">
    <citation type="submission" date="2017-03" db="EMBL/GenBank/DDBJ databases">
        <title>Genomes of endolithic fungi from Antarctica.</title>
        <authorList>
            <person name="Coleine C."/>
            <person name="Masonjones S."/>
            <person name="Stajich J.E."/>
        </authorList>
    </citation>
    <scope>NUCLEOTIDE SEQUENCE [LARGE SCALE GENOMIC DNA]</scope>
    <source>
        <strain evidence="4 5">CCFEE 6314</strain>
    </source>
</reference>
<dbReference type="Gene3D" id="3.90.1150.10">
    <property type="entry name" value="Aspartate Aminotransferase, domain 1"/>
    <property type="match status" value="1"/>
</dbReference>
<evidence type="ECO:0000256" key="1">
    <source>
        <dbReference type="ARBA" id="ARBA00008954"/>
    </source>
</evidence>
<keyword evidence="2 3" id="KW-0663">Pyridoxal phosphate</keyword>
<dbReference type="AlphaFoldDB" id="A0A438MX27"/>
<dbReference type="PANTHER" id="PTHR43094:SF1">
    <property type="entry name" value="AMINOTRANSFERASE CLASS-III"/>
    <property type="match status" value="1"/>
</dbReference>
<dbReference type="Pfam" id="PF00202">
    <property type="entry name" value="Aminotran_3"/>
    <property type="match status" value="1"/>
</dbReference>
<dbReference type="InterPro" id="IPR015421">
    <property type="entry name" value="PyrdxlP-dep_Trfase_major"/>
</dbReference>
<dbReference type="PANTHER" id="PTHR43094">
    <property type="entry name" value="AMINOTRANSFERASE"/>
    <property type="match status" value="1"/>
</dbReference>
<dbReference type="InterPro" id="IPR015424">
    <property type="entry name" value="PyrdxlP-dep_Trfase"/>
</dbReference>